<reference evidence="2 3" key="1">
    <citation type="submission" date="2020-04" db="EMBL/GenBank/DDBJ databases">
        <title>Advantages and limits of metagenomic assembly and binning of a giant virus.</title>
        <authorList>
            <person name="Schulz F."/>
            <person name="Andreani J."/>
            <person name="Francis R."/>
            <person name="Boudjemaa H."/>
            <person name="Bou Khalil J.Y."/>
            <person name="Lee J."/>
            <person name="La Scola B."/>
            <person name="Woyke T."/>
        </authorList>
    </citation>
    <scope>NUCLEOTIDE SEQUENCE [LARGE SCALE GENOMIC DNA]</scope>
    <source>
        <strain evidence="2 3">FV1/VV64</strain>
    </source>
</reference>
<dbReference type="FunFam" id="3.40.50.720:FF:000304">
    <property type="entry name" value="UDP-glucose 4,6-dehydratase"/>
    <property type="match status" value="1"/>
</dbReference>
<dbReference type="PANTHER" id="PTHR43000">
    <property type="entry name" value="DTDP-D-GLUCOSE 4,6-DEHYDRATASE-RELATED"/>
    <property type="match status" value="1"/>
</dbReference>
<dbReference type="SUPFAM" id="SSF51735">
    <property type="entry name" value="NAD(P)-binding Rossmann-fold domains"/>
    <property type="match status" value="1"/>
</dbReference>
<dbReference type="InterPro" id="IPR036291">
    <property type="entry name" value="NAD(P)-bd_dom_sf"/>
</dbReference>
<evidence type="ECO:0000313" key="2">
    <source>
        <dbReference type="EMBL" id="QKF93547.1"/>
    </source>
</evidence>
<proteinExistence type="predicted"/>
<accession>A0A7D3QTR9</accession>
<organism evidence="2 3">
    <name type="scientific">Fadolivirus FV1/VV64</name>
    <dbReference type="NCBI Taxonomy" id="3070911"/>
    <lineage>
        <taxon>Viruses</taxon>
        <taxon>Varidnaviria</taxon>
        <taxon>Bamfordvirae</taxon>
        <taxon>Nucleocytoviricota</taxon>
        <taxon>Megaviricetes</taxon>
        <taxon>Imitervirales</taxon>
        <taxon>Mimiviridae</taxon>
        <taxon>Klosneuvirinae</taxon>
        <taxon>Fadolivirus</taxon>
        <taxon>Fadolivirus algeromassiliense</taxon>
    </lineage>
</organism>
<keyword evidence="3" id="KW-1185">Reference proteome</keyword>
<protein>
    <submittedName>
        <fullName evidence="2">dTDP-D-glucose 46-dehydratase</fullName>
    </submittedName>
</protein>
<dbReference type="InterPro" id="IPR016040">
    <property type="entry name" value="NAD(P)-bd_dom"/>
</dbReference>
<evidence type="ECO:0000259" key="1">
    <source>
        <dbReference type="Pfam" id="PF16363"/>
    </source>
</evidence>
<feature type="domain" description="NAD(P)-binding" evidence="1">
    <location>
        <begin position="5"/>
        <end position="312"/>
    </location>
</feature>
<dbReference type="GO" id="GO:0009225">
    <property type="term" value="P:nucleotide-sugar metabolic process"/>
    <property type="evidence" value="ECO:0007669"/>
    <property type="project" value="UniProtKB-ARBA"/>
</dbReference>
<dbReference type="Gene3D" id="3.40.50.720">
    <property type="entry name" value="NAD(P)-binding Rossmann-like Domain"/>
    <property type="match status" value="1"/>
</dbReference>
<gene>
    <name evidence="2" type="ORF">Fadolivirus_1_89</name>
</gene>
<dbReference type="Gene3D" id="3.90.25.10">
    <property type="entry name" value="UDP-galactose 4-epimerase, domain 1"/>
    <property type="match status" value="1"/>
</dbReference>
<sequence>MRNFLITGALGFIASNFVNYMSLKYPHAKFIILDKKDYCSSVENINKQSLHNTEIIIGDIGNKELVLYILEKFEIDTILHFAAQSHVDNSFFNSIDFTINNVLGTHLLLETCRIYNNKTNKIEKFVHVSTDEVYGQVTDNEARIESSVLDPTNPYAASKAAAEFFAKSYYYSYKFPIIVTRGNNVYGPNQYPEKVIPKFICKLLDGEKLTIQGNGSSLRNFIHVDDVNTAFETILLKGEIGHIYNISSDHANEYSIKELAKILINLFNPDINIDNDEELNKHLEYVEDRKFNDARYFISSDKLYKLGWKPQKTDFIANLKDLIEWYKQNRNRYN</sequence>
<dbReference type="EMBL" id="MT418680">
    <property type="protein sequence ID" value="QKF93547.1"/>
    <property type="molecule type" value="Genomic_DNA"/>
</dbReference>
<dbReference type="Pfam" id="PF16363">
    <property type="entry name" value="GDP_Man_Dehyd"/>
    <property type="match status" value="1"/>
</dbReference>
<name>A0A7D3QTR9_9VIRU</name>
<evidence type="ECO:0000313" key="3">
    <source>
        <dbReference type="Proteomes" id="UP001162001"/>
    </source>
</evidence>
<dbReference type="Proteomes" id="UP001162001">
    <property type="component" value="Segment"/>
</dbReference>